<dbReference type="AlphaFoldDB" id="A0A2H0X9T9"/>
<dbReference type="PANTHER" id="PTHR22572">
    <property type="entry name" value="SUGAR-1-PHOSPHATE GUANYL TRANSFERASE"/>
    <property type="match status" value="1"/>
</dbReference>
<dbReference type="InterPro" id="IPR050486">
    <property type="entry name" value="Mannose-1P_guanyltransferase"/>
</dbReference>
<dbReference type="InterPro" id="IPR056729">
    <property type="entry name" value="GMPPB_C"/>
</dbReference>
<proteinExistence type="inferred from homology"/>
<keyword evidence="4" id="KW-0808">Transferase</keyword>
<organism evidence="4 5">
    <name type="scientific">candidate division WWE3 bacterium CG08_land_8_20_14_0_20_41_15</name>
    <dbReference type="NCBI Taxonomy" id="1975086"/>
    <lineage>
        <taxon>Bacteria</taxon>
        <taxon>Katanobacteria</taxon>
    </lineage>
</organism>
<dbReference type="SUPFAM" id="SSF53448">
    <property type="entry name" value="Nucleotide-diphospho-sugar transferases"/>
    <property type="match status" value="1"/>
</dbReference>
<protein>
    <submittedName>
        <fullName evidence="4">Nucleotidyltransferase</fullName>
    </submittedName>
</protein>
<reference evidence="5" key="1">
    <citation type="submission" date="2017-09" db="EMBL/GenBank/DDBJ databases">
        <title>Depth-based differentiation of microbial function through sediment-hosted aquifers and enrichment of novel symbionts in the deep terrestrial subsurface.</title>
        <authorList>
            <person name="Probst A.J."/>
            <person name="Ladd B."/>
            <person name="Jarett J.K."/>
            <person name="Geller-Mcgrath D.E."/>
            <person name="Sieber C.M.K."/>
            <person name="Emerson J.B."/>
            <person name="Anantharaman K."/>
            <person name="Thomas B.C."/>
            <person name="Malmstrom R."/>
            <person name="Stieglmeier M."/>
            <person name="Klingl A."/>
            <person name="Woyke T."/>
            <person name="Ryan C.M."/>
            <person name="Banfield J.F."/>
        </authorList>
    </citation>
    <scope>NUCLEOTIDE SEQUENCE [LARGE SCALE GENOMIC DNA]</scope>
</reference>
<dbReference type="GO" id="GO:0016740">
    <property type="term" value="F:transferase activity"/>
    <property type="evidence" value="ECO:0007669"/>
    <property type="project" value="UniProtKB-KW"/>
</dbReference>
<dbReference type="EMBL" id="PEYV01000026">
    <property type="protein sequence ID" value="PIS21697.1"/>
    <property type="molecule type" value="Genomic_DNA"/>
</dbReference>
<gene>
    <name evidence="4" type="ORF">COT51_01350</name>
</gene>
<dbReference type="Pfam" id="PF25087">
    <property type="entry name" value="GMPPB_C"/>
    <property type="match status" value="1"/>
</dbReference>
<dbReference type="Pfam" id="PF00483">
    <property type="entry name" value="NTP_transferase"/>
    <property type="match status" value="1"/>
</dbReference>
<comment type="caution">
    <text evidence="4">The sequence shown here is derived from an EMBL/GenBank/DDBJ whole genome shotgun (WGS) entry which is preliminary data.</text>
</comment>
<dbReference type="InterPro" id="IPR005835">
    <property type="entry name" value="NTP_transferase_dom"/>
</dbReference>
<dbReference type="Gene3D" id="3.90.550.10">
    <property type="entry name" value="Spore Coat Polysaccharide Biosynthesis Protein SpsA, Chain A"/>
    <property type="match status" value="1"/>
</dbReference>
<evidence type="ECO:0000313" key="4">
    <source>
        <dbReference type="EMBL" id="PIS21697.1"/>
    </source>
</evidence>
<evidence type="ECO:0000313" key="5">
    <source>
        <dbReference type="Proteomes" id="UP000231098"/>
    </source>
</evidence>
<dbReference type="CDD" id="cd04181">
    <property type="entry name" value="NTP_transferase"/>
    <property type="match status" value="1"/>
</dbReference>
<evidence type="ECO:0000256" key="1">
    <source>
        <dbReference type="ARBA" id="ARBA00007274"/>
    </source>
</evidence>
<evidence type="ECO:0000259" key="2">
    <source>
        <dbReference type="Pfam" id="PF00483"/>
    </source>
</evidence>
<dbReference type="Gene3D" id="2.160.10.10">
    <property type="entry name" value="Hexapeptide repeat proteins"/>
    <property type="match status" value="1"/>
</dbReference>
<name>A0A2H0X9T9_UNCKA</name>
<dbReference type="Proteomes" id="UP000231098">
    <property type="component" value="Unassembled WGS sequence"/>
</dbReference>
<dbReference type="InterPro" id="IPR029044">
    <property type="entry name" value="Nucleotide-diphossugar_trans"/>
</dbReference>
<evidence type="ECO:0000259" key="3">
    <source>
        <dbReference type="Pfam" id="PF25087"/>
    </source>
</evidence>
<feature type="domain" description="Nucleotidyl transferase" evidence="2">
    <location>
        <begin position="5"/>
        <end position="237"/>
    </location>
</feature>
<accession>A0A2H0X9T9</accession>
<feature type="domain" description="Mannose-1-phosphate guanyltransferase C-terminal" evidence="3">
    <location>
        <begin position="253"/>
        <end position="318"/>
    </location>
</feature>
<sequence>MDVIIPLAGKGTRLRPHTYSKPKPLVKVAGKTILGQLINQLKPYSPKNIIFVTREMEDLVKSYITNFKPDGFTFNPKYVTQEEPLGQAHALSLTKDLVSDDFMVLWSDTLFEVEPRLILDQKEVDGMIGVMKIDDVSRFAKIGLDKDGFINSYVEKPTEGGPGLASMGTYYFKKSSKLFEYIDEIMKSGNKTKGEFYIADALALMIKRGIKLKTFTVSLWKDCGTINSLLDSNSYLLEKAGSLNLGETKNSVIIPPVYIEKGAKIDYSVIGPNVSIALGCEIKGAVIKNSIIDEEAIIENAALENSLIGKKALVRDNIRRLNVSDDSEIDFE</sequence>
<comment type="similarity">
    <text evidence="1">Belongs to the transferase hexapeptide repeat family.</text>
</comment>